<sequence length="297" mass="33931">MKSTHSSAPYTLSHAPDISLASCPFVSSPSHSSHPVSQTFKHEYLSFNANVSALFKPYRTVRDKPLNFESIPPVHAFLVVSTIFSTLERLQPVSKCCPCSLAQCLPRNWTGDFVCPFQHHCLQWDVSQLVHRSCLLLQRERRHLTVELRIYYMLLERYLSLSARCELLYRVQCQSISQIHLSSWLLALDLAPFLRPLSEKAFATHMTPKWMATCRVHTNRILYKLDSTSLRVSIIKRQQPVDTATAVCLILPPILPGMPNCSIIFNYTSRASVYTLLISRVDLVRHFECEETPVGEQ</sequence>
<protein>
    <submittedName>
        <fullName evidence="1">Uncharacterized protein</fullName>
    </submittedName>
</protein>
<keyword evidence="2" id="KW-1185">Reference proteome</keyword>
<proteinExistence type="predicted"/>
<name>A0A9P5U5N5_9AGAR</name>
<dbReference type="Proteomes" id="UP000772434">
    <property type="component" value="Unassembled WGS sequence"/>
</dbReference>
<evidence type="ECO:0000313" key="1">
    <source>
        <dbReference type="EMBL" id="KAF9065973.1"/>
    </source>
</evidence>
<dbReference type="EMBL" id="JADNRY010000095">
    <property type="protein sequence ID" value="KAF9065973.1"/>
    <property type="molecule type" value="Genomic_DNA"/>
</dbReference>
<accession>A0A9P5U5N5</accession>
<comment type="caution">
    <text evidence="1">The sequence shown here is derived from an EMBL/GenBank/DDBJ whole genome shotgun (WGS) entry which is preliminary data.</text>
</comment>
<evidence type="ECO:0000313" key="2">
    <source>
        <dbReference type="Proteomes" id="UP000772434"/>
    </source>
</evidence>
<gene>
    <name evidence="1" type="ORF">BDP27DRAFT_1065003</name>
</gene>
<organism evidence="1 2">
    <name type="scientific">Rhodocollybia butyracea</name>
    <dbReference type="NCBI Taxonomy" id="206335"/>
    <lineage>
        <taxon>Eukaryota</taxon>
        <taxon>Fungi</taxon>
        <taxon>Dikarya</taxon>
        <taxon>Basidiomycota</taxon>
        <taxon>Agaricomycotina</taxon>
        <taxon>Agaricomycetes</taxon>
        <taxon>Agaricomycetidae</taxon>
        <taxon>Agaricales</taxon>
        <taxon>Marasmiineae</taxon>
        <taxon>Omphalotaceae</taxon>
        <taxon>Rhodocollybia</taxon>
    </lineage>
</organism>
<dbReference type="AlphaFoldDB" id="A0A9P5U5N5"/>
<reference evidence="1" key="1">
    <citation type="submission" date="2020-11" db="EMBL/GenBank/DDBJ databases">
        <authorList>
            <consortium name="DOE Joint Genome Institute"/>
            <person name="Ahrendt S."/>
            <person name="Riley R."/>
            <person name="Andreopoulos W."/>
            <person name="Labutti K."/>
            <person name="Pangilinan J."/>
            <person name="Ruiz-Duenas F.J."/>
            <person name="Barrasa J.M."/>
            <person name="Sanchez-Garcia M."/>
            <person name="Camarero S."/>
            <person name="Miyauchi S."/>
            <person name="Serrano A."/>
            <person name="Linde D."/>
            <person name="Babiker R."/>
            <person name="Drula E."/>
            <person name="Ayuso-Fernandez I."/>
            <person name="Pacheco R."/>
            <person name="Padilla G."/>
            <person name="Ferreira P."/>
            <person name="Barriuso J."/>
            <person name="Kellner H."/>
            <person name="Castanera R."/>
            <person name="Alfaro M."/>
            <person name="Ramirez L."/>
            <person name="Pisabarro A.G."/>
            <person name="Kuo A."/>
            <person name="Tritt A."/>
            <person name="Lipzen A."/>
            <person name="He G."/>
            <person name="Yan M."/>
            <person name="Ng V."/>
            <person name="Cullen D."/>
            <person name="Martin F."/>
            <person name="Rosso M.-N."/>
            <person name="Henrissat B."/>
            <person name="Hibbett D."/>
            <person name="Martinez A.T."/>
            <person name="Grigoriev I.V."/>
        </authorList>
    </citation>
    <scope>NUCLEOTIDE SEQUENCE</scope>
    <source>
        <strain evidence="1">AH 40177</strain>
    </source>
</reference>